<comment type="subcellular location">
    <subcellularLocation>
        <location evidence="1">Cell membrane</location>
        <topology evidence="1">Multi-pass membrane protein</topology>
    </subcellularLocation>
</comment>
<evidence type="ECO:0008006" key="8">
    <source>
        <dbReference type="Google" id="ProtNLM"/>
    </source>
</evidence>
<reference evidence="6 7" key="1">
    <citation type="journal article" date="2019" name="Nat. Med.">
        <title>A library of human gut bacterial isolates paired with longitudinal multiomics data enables mechanistic microbiome research.</title>
        <authorList>
            <person name="Poyet M."/>
            <person name="Groussin M."/>
            <person name="Gibbons S.M."/>
            <person name="Avila-Pacheco J."/>
            <person name="Jiang X."/>
            <person name="Kearney S.M."/>
            <person name="Perrotta A.R."/>
            <person name="Berdy B."/>
            <person name="Zhao S."/>
            <person name="Lieberman T.D."/>
            <person name="Swanson P.K."/>
            <person name="Smith M."/>
            <person name="Roesemann S."/>
            <person name="Alexander J.E."/>
            <person name="Rich S.A."/>
            <person name="Livny J."/>
            <person name="Vlamakis H."/>
            <person name="Clish C."/>
            <person name="Bullock K."/>
            <person name="Deik A."/>
            <person name="Scott J."/>
            <person name="Pierce K.A."/>
            <person name="Xavier R.J."/>
            <person name="Alm E.J."/>
        </authorList>
    </citation>
    <scope>NUCLEOTIDE SEQUENCE [LARGE SCALE GENOMIC DNA]</scope>
    <source>
        <strain evidence="6 7">BIOML-A21</strain>
    </source>
</reference>
<dbReference type="InterPro" id="IPR050833">
    <property type="entry name" value="Poly_Biosynth_Transport"/>
</dbReference>
<protein>
    <recommendedName>
        <fullName evidence="8">Polysaccharide biosynthesis protein</fullName>
    </recommendedName>
</protein>
<sequence>MSSSKNNLIAKNTMMLYIRLSIVMIVYLYTSRIVLKALGIEDYGIYNVVAGVITLFSFFNGALSSATSRFITYELGRENRIGLEKNFRTAFTIHLILAGIILILAETIGLWFVNNKLIIPVERLFAANIIYQFSVLSCVVTIMQVPLNAEIIAHEKMTIYAYMGILDASSKLLIAFFINTCNSDKLIAYGFLLFVTTILLFLVYHIYCKRKFGEYNPSLFYDKSTFKGMLSYSGWSLWGSMAYVLKDQGVNMALNIFFGPVVNAARGITYQVNTALNSFTQNFTIAMNPQIVKSYACNDYNRMFLLFFTGAKFSFFLLLLFSIPIILETEYILAIWLGQIPEYTILFIRLIVINSLIESFTYVIGATVQATGNIKLYQVMVGGLLLLNLPISYLFLKLGCPPYSTFLVAILLSIISIFIRIIILNFLIKVSISHFFINVLGVSMLVGILSCILPYWIHNMMSEGLIRLVCVTICSTFSMLISSWFIGLNHNEKLYIKSVLIGKFKKMIL</sequence>
<dbReference type="Proteomes" id="UP000491168">
    <property type="component" value="Unassembled WGS sequence"/>
</dbReference>
<evidence type="ECO:0000256" key="4">
    <source>
        <dbReference type="ARBA" id="ARBA00022989"/>
    </source>
</evidence>
<evidence type="ECO:0000313" key="7">
    <source>
        <dbReference type="Proteomes" id="UP000491168"/>
    </source>
</evidence>
<dbReference type="GO" id="GO:0005886">
    <property type="term" value="C:plasma membrane"/>
    <property type="evidence" value="ECO:0007669"/>
    <property type="project" value="UniProtKB-SubCell"/>
</dbReference>
<keyword evidence="3" id="KW-0812">Transmembrane</keyword>
<evidence type="ECO:0000256" key="3">
    <source>
        <dbReference type="ARBA" id="ARBA00022692"/>
    </source>
</evidence>
<keyword evidence="5" id="KW-0472">Membrane</keyword>
<keyword evidence="4" id="KW-1133">Transmembrane helix</keyword>
<dbReference type="PANTHER" id="PTHR30250">
    <property type="entry name" value="PST FAMILY PREDICTED COLANIC ACID TRANSPORTER"/>
    <property type="match status" value="1"/>
</dbReference>
<evidence type="ECO:0000256" key="2">
    <source>
        <dbReference type="ARBA" id="ARBA00022475"/>
    </source>
</evidence>
<keyword evidence="2" id="KW-1003">Cell membrane</keyword>
<evidence type="ECO:0000256" key="5">
    <source>
        <dbReference type="ARBA" id="ARBA00023136"/>
    </source>
</evidence>
<comment type="caution">
    <text evidence="6">The sequence shown here is derived from an EMBL/GenBank/DDBJ whole genome shotgun (WGS) entry which is preliminary data.</text>
</comment>
<dbReference type="EMBL" id="VVYF01000032">
    <property type="protein sequence ID" value="KAA5485932.1"/>
    <property type="molecule type" value="Genomic_DNA"/>
</dbReference>
<organism evidence="6 7">
    <name type="scientific">Bacteroides caccae</name>
    <dbReference type="NCBI Taxonomy" id="47678"/>
    <lineage>
        <taxon>Bacteria</taxon>
        <taxon>Pseudomonadati</taxon>
        <taxon>Bacteroidota</taxon>
        <taxon>Bacteroidia</taxon>
        <taxon>Bacteroidales</taxon>
        <taxon>Bacteroidaceae</taxon>
        <taxon>Bacteroides</taxon>
    </lineage>
</organism>
<gene>
    <name evidence="6" type="ORF">F2Y35_21555</name>
</gene>
<dbReference type="AlphaFoldDB" id="A0A5M6AKA4"/>
<evidence type="ECO:0000313" key="6">
    <source>
        <dbReference type="EMBL" id="KAA5485932.1"/>
    </source>
</evidence>
<dbReference type="PANTHER" id="PTHR30250:SF26">
    <property type="entry name" value="PSMA PROTEIN"/>
    <property type="match status" value="1"/>
</dbReference>
<proteinExistence type="predicted"/>
<name>A0A5M6AKA4_9BACE</name>
<accession>A0A5M6AKA4</accession>
<evidence type="ECO:0000256" key="1">
    <source>
        <dbReference type="ARBA" id="ARBA00004651"/>
    </source>
</evidence>